<gene>
    <name evidence="1" type="ordered locus">MCP_0955</name>
</gene>
<reference evidence="1 2" key="1">
    <citation type="journal article" date="2007" name="Appl. Environ. Microbiol.">
        <title>Isolation of key methanogens for global methane emission from rice paddy fields: a novel isolate affiliated with the clone cluster rice cluster I.</title>
        <authorList>
            <person name="Sakai S."/>
            <person name="Imachi H."/>
            <person name="Sekiguchi Y."/>
            <person name="Ohashi A."/>
            <person name="Harada H."/>
            <person name="Kamagata Y."/>
        </authorList>
    </citation>
    <scope>NUCLEOTIDE SEQUENCE [LARGE SCALE GENOMIC DNA]</scope>
    <source>
        <strain evidence="2">DSM 17711 / JCM 13418 / NBRC 101707 / SANAE</strain>
    </source>
</reference>
<sequence length="111" mass="12647">MSQVVRRSLQKFYSKKLNKPRVYVGRLGDISFYRKKDGYRVLVSDVSLETGEPIADHLWIRSEVLPQTMGLTIGDIIRFTGIVQNYRKEDGSMDFGVDVVQESFAKGVMAI</sequence>
<evidence type="ECO:0000313" key="1">
    <source>
        <dbReference type="EMBL" id="BAI61027.1"/>
    </source>
</evidence>
<dbReference type="InParanoid" id="D1YX55"/>
<dbReference type="Proteomes" id="UP000001882">
    <property type="component" value="Chromosome"/>
</dbReference>
<keyword evidence="2" id="KW-1185">Reference proteome</keyword>
<organism evidence="1 2">
    <name type="scientific">Methanocella paludicola (strain DSM 17711 / JCM 13418 / NBRC 101707 / SANAE)</name>
    <dbReference type="NCBI Taxonomy" id="304371"/>
    <lineage>
        <taxon>Archaea</taxon>
        <taxon>Methanobacteriati</taxon>
        <taxon>Methanobacteriota</taxon>
        <taxon>Stenosarchaea group</taxon>
        <taxon>Methanomicrobia</taxon>
        <taxon>Methanocellales</taxon>
        <taxon>Methanocellaceae</taxon>
        <taxon>Methanocella</taxon>
    </lineage>
</organism>
<proteinExistence type="predicted"/>
<protein>
    <recommendedName>
        <fullName evidence="3">OB domain-containing protein</fullName>
    </recommendedName>
</protein>
<dbReference type="AlphaFoldDB" id="D1YX55"/>
<evidence type="ECO:0000313" key="2">
    <source>
        <dbReference type="Proteomes" id="UP000001882"/>
    </source>
</evidence>
<dbReference type="KEGG" id="mpd:MCP_0955"/>
<accession>D1YX55</accession>
<dbReference type="EMBL" id="AP011532">
    <property type="protein sequence ID" value="BAI61027.1"/>
    <property type="molecule type" value="Genomic_DNA"/>
</dbReference>
<reference evidence="1 2" key="2">
    <citation type="journal article" date="2008" name="Int. J. Syst. Evol. Microbiol.">
        <title>Methanocella paludicola gen. nov., sp. nov., a methane-producing archaeon, the first isolate of the lineage 'Rice Cluster I', and proposal of the new archaeal order Methanocellales ord. nov.</title>
        <authorList>
            <person name="Sakai S."/>
            <person name="Imachi H."/>
            <person name="Hanada S."/>
            <person name="Ohashi A."/>
            <person name="Harada H."/>
            <person name="Kamagata Y."/>
        </authorList>
    </citation>
    <scope>NUCLEOTIDE SEQUENCE [LARGE SCALE GENOMIC DNA]</scope>
    <source>
        <strain evidence="2">DSM 17711 / JCM 13418 / NBRC 101707 / SANAE</strain>
    </source>
</reference>
<evidence type="ECO:0008006" key="3">
    <source>
        <dbReference type="Google" id="ProtNLM"/>
    </source>
</evidence>
<reference evidence="2" key="3">
    <citation type="journal article" date="2011" name="PLoS ONE">
        <title>Genome sequence of a mesophilic hydrogenotrophic methanogen Methanocella paludicola, the first cultivated representative of the order Methanocellales.</title>
        <authorList>
            <person name="Sakai S."/>
            <person name="Takaki Y."/>
            <person name="Shimamura S."/>
            <person name="Sekine M."/>
            <person name="Tajima T."/>
            <person name="Kosugi H."/>
            <person name="Ichikawa N."/>
            <person name="Tasumi E."/>
            <person name="Hiraki A.T."/>
            <person name="Shimizu A."/>
            <person name="Kato Y."/>
            <person name="Nishiko R."/>
            <person name="Mori K."/>
            <person name="Fujita N."/>
            <person name="Imachi H."/>
            <person name="Takai K."/>
        </authorList>
    </citation>
    <scope>NUCLEOTIDE SEQUENCE [LARGE SCALE GENOMIC DNA]</scope>
    <source>
        <strain evidence="2">DSM 17711 / JCM 13418 / NBRC 101707 / SANAE</strain>
    </source>
</reference>
<name>D1YX55_METPS</name>